<accession>A0ACA9NWJ4</accession>
<gene>
    <name evidence="1" type="ORF">RPERSI_LOCUS9057</name>
</gene>
<feature type="non-terminal residue" evidence="1">
    <location>
        <position position="1"/>
    </location>
</feature>
<comment type="caution">
    <text evidence="1">The sequence shown here is derived from an EMBL/GenBank/DDBJ whole genome shotgun (WGS) entry which is preliminary data.</text>
</comment>
<evidence type="ECO:0000313" key="2">
    <source>
        <dbReference type="Proteomes" id="UP000789920"/>
    </source>
</evidence>
<evidence type="ECO:0000313" key="1">
    <source>
        <dbReference type="EMBL" id="CAG8679755.1"/>
    </source>
</evidence>
<dbReference type="Proteomes" id="UP000789920">
    <property type="component" value="Unassembled WGS sequence"/>
</dbReference>
<feature type="non-terminal residue" evidence="1">
    <location>
        <position position="160"/>
    </location>
</feature>
<sequence>HIALTSNLLEEAYTRAKVFENAYKQNSVQTAYATPTVFHSPYSFSGTPNLNLTSSNEMAEALKTLTNSINKLMTQLQDQRRPLSRSRSGNFTPSTVTDQTSYLEIPEHKSLFLPAERSIHLKPIVNMLILRKKSTRTKTTDLIDLEEGESTKDPDVEMEK</sequence>
<dbReference type="EMBL" id="CAJVQC010016785">
    <property type="protein sequence ID" value="CAG8679755.1"/>
    <property type="molecule type" value="Genomic_DNA"/>
</dbReference>
<reference evidence="1" key="1">
    <citation type="submission" date="2021-06" db="EMBL/GenBank/DDBJ databases">
        <authorList>
            <person name="Kallberg Y."/>
            <person name="Tangrot J."/>
            <person name="Rosling A."/>
        </authorList>
    </citation>
    <scope>NUCLEOTIDE SEQUENCE</scope>
    <source>
        <strain evidence="1">MA461A</strain>
    </source>
</reference>
<protein>
    <submittedName>
        <fullName evidence="1">34453_t:CDS:1</fullName>
    </submittedName>
</protein>
<keyword evidence="2" id="KW-1185">Reference proteome</keyword>
<proteinExistence type="predicted"/>
<name>A0ACA9NWJ4_9GLOM</name>
<organism evidence="1 2">
    <name type="scientific">Racocetra persica</name>
    <dbReference type="NCBI Taxonomy" id="160502"/>
    <lineage>
        <taxon>Eukaryota</taxon>
        <taxon>Fungi</taxon>
        <taxon>Fungi incertae sedis</taxon>
        <taxon>Mucoromycota</taxon>
        <taxon>Glomeromycotina</taxon>
        <taxon>Glomeromycetes</taxon>
        <taxon>Diversisporales</taxon>
        <taxon>Gigasporaceae</taxon>
        <taxon>Racocetra</taxon>
    </lineage>
</organism>